<dbReference type="Gene3D" id="2.60.120.200">
    <property type="match status" value="1"/>
</dbReference>
<dbReference type="Gene3D" id="2.60.40.10">
    <property type="entry name" value="Immunoglobulins"/>
    <property type="match status" value="1"/>
</dbReference>
<comment type="caution">
    <text evidence="4">The sequence shown here is derived from an EMBL/GenBank/DDBJ whole genome shotgun (WGS) entry which is preliminary data.</text>
</comment>
<reference evidence="4 5" key="1">
    <citation type="journal article" date="2019" name="Int. J. Syst. Evol. Microbiol.">
        <title>The Global Catalogue of Microorganisms (GCM) 10K type strain sequencing project: providing services to taxonomists for standard genome sequencing and annotation.</title>
        <authorList>
            <consortium name="The Broad Institute Genomics Platform"/>
            <consortium name="The Broad Institute Genome Sequencing Center for Infectious Disease"/>
            <person name="Wu L."/>
            <person name="Ma J."/>
        </authorList>
    </citation>
    <scope>NUCLEOTIDE SEQUENCE [LARGE SCALE GENOMIC DNA]</scope>
    <source>
        <strain evidence="4 5">JCM 16083</strain>
    </source>
</reference>
<feature type="domain" description="PKD" evidence="3">
    <location>
        <begin position="877"/>
        <end position="922"/>
    </location>
</feature>
<dbReference type="SMART" id="SM00089">
    <property type="entry name" value="PKD"/>
    <property type="match status" value="1"/>
</dbReference>
<protein>
    <recommendedName>
        <fullName evidence="3">PKD domain-containing protein</fullName>
    </recommendedName>
</protein>
<dbReference type="CDD" id="cd00146">
    <property type="entry name" value="PKD"/>
    <property type="match status" value="1"/>
</dbReference>
<organism evidence="4 5">
    <name type="scientific">Wandonia haliotis</name>
    <dbReference type="NCBI Taxonomy" id="574963"/>
    <lineage>
        <taxon>Bacteria</taxon>
        <taxon>Pseudomonadati</taxon>
        <taxon>Bacteroidota</taxon>
        <taxon>Flavobacteriia</taxon>
        <taxon>Flavobacteriales</taxon>
        <taxon>Crocinitomicaceae</taxon>
        <taxon>Wandonia</taxon>
    </lineage>
</organism>
<dbReference type="EMBL" id="BAAAFH010000022">
    <property type="protein sequence ID" value="GAA0876685.1"/>
    <property type="molecule type" value="Genomic_DNA"/>
</dbReference>
<dbReference type="InterPro" id="IPR013320">
    <property type="entry name" value="ConA-like_dom_sf"/>
</dbReference>
<dbReference type="SUPFAM" id="SSF49299">
    <property type="entry name" value="PKD domain"/>
    <property type="match status" value="1"/>
</dbReference>
<dbReference type="InterPro" id="IPR026444">
    <property type="entry name" value="Secre_tail"/>
</dbReference>
<evidence type="ECO:0000313" key="4">
    <source>
        <dbReference type="EMBL" id="GAA0876685.1"/>
    </source>
</evidence>
<dbReference type="InterPro" id="IPR013783">
    <property type="entry name" value="Ig-like_fold"/>
</dbReference>
<keyword evidence="1 2" id="KW-0732">Signal</keyword>
<proteinExistence type="predicted"/>
<dbReference type="RefSeq" id="WP_343790039.1">
    <property type="nucleotide sequence ID" value="NZ_BAAAFH010000022.1"/>
</dbReference>
<evidence type="ECO:0000256" key="2">
    <source>
        <dbReference type="SAM" id="SignalP"/>
    </source>
</evidence>
<evidence type="ECO:0000313" key="5">
    <source>
        <dbReference type="Proteomes" id="UP001501126"/>
    </source>
</evidence>
<evidence type="ECO:0000259" key="3">
    <source>
        <dbReference type="PROSITE" id="PS50093"/>
    </source>
</evidence>
<gene>
    <name evidence="4" type="ORF">GCM10009118_30950</name>
</gene>
<dbReference type="Pfam" id="PF18911">
    <property type="entry name" value="PKD_4"/>
    <property type="match status" value="1"/>
</dbReference>
<sequence>MKRITSTRKNRWLKSVAAAFFMVTGLGVHAQTTYQIGTGTTTSSSNPIAPYYGYSYSQQIYLQSDMVSEGATMGTISTIRFYFQSGSLTNSTNWTVYMGNTSKSVFDGGSDWVPVSEMAQVFSGTITSPGAGNWVDVVLSTPFNWNGADNLVIAVDENEDGYTSNSSWGATSVGSNRGLYFRSDGVNTDPASPDAGTRVSTIPNLQFDLTPAPDCTTPAAQTISVTGAPCIGGNILLQGDTDEFYAGQGLQWQFLDNGTWTDIDGATDLTYAVEGIQETTSYRLVSACELSMEESISNELEIIVNPLPEITLNAASYTFCSGESAVMTASGGDTYSWEPSTALTATTGDMVGASPSTATSYTVTGTDANGCENTATAIVMPLSEVAVSASVSPAENCTANDPVTFEVSGTPESVSGMGQWEYRWLEEDGETVALDWTTSNQYIFVPNQDGVYTFYYQLRSSSCPSDYIDSVAVSAIIGFGTESSDLVHVDCNVPEGSISLINAFGQSGMQEFYANDFEVDAGENTVLYGNASITDGRMVITSSATSLKGAFAVENPGVALSGDLSVSFNLTADLPINNYNTGGADGITYSFADNADYSTYQNVVNGRGNKLRVCFDAAPNGTENGNEPGIYVVYGWNGTNAFGPASSEVLAYSDNISLWKNRTDVPVEVTVSQFGQLTLTVDGVTVFNSVQLPVEYAQADKSSWRHFFSAATGGDALRHAIDDLNIMYGTYSFGITAENGGTPSEWQASSIFTELTPGRYDVWMSNPDDAVCSRKIGTYEILNNYPVVDFGNDTTICEGETLLLDAGNAGSTYTWSNTNEHSQTIEVAEAGNYICYVTNPDGCLGIGSIQVDIAGTPQAAGIQVQGGGLNQLFAVVNPQNTTSYSWDFGDGTTIANGASVQSHTYGEDGNYTITVTLENEFGCTETVITENITVENGTASIVSNETDSSISLYPNPAADFVTVLSGDMNIEQIEIYTVSGQLVMSSVVDAKTVQVATSNWQGGVYYVKVITNGKMTVQKLVVQ</sequence>
<keyword evidence="5" id="KW-1185">Reference proteome</keyword>
<dbReference type="Pfam" id="PF18962">
    <property type="entry name" value="Por_Secre_tail"/>
    <property type="match status" value="1"/>
</dbReference>
<dbReference type="InterPro" id="IPR022409">
    <property type="entry name" value="PKD/Chitinase_dom"/>
</dbReference>
<dbReference type="PROSITE" id="PS50093">
    <property type="entry name" value="PKD"/>
    <property type="match status" value="1"/>
</dbReference>
<dbReference type="Proteomes" id="UP001501126">
    <property type="component" value="Unassembled WGS sequence"/>
</dbReference>
<accession>A0ABN1MUK3</accession>
<evidence type="ECO:0000256" key="1">
    <source>
        <dbReference type="ARBA" id="ARBA00022729"/>
    </source>
</evidence>
<dbReference type="InterPro" id="IPR000601">
    <property type="entry name" value="PKD_dom"/>
</dbReference>
<dbReference type="SUPFAM" id="SSF49899">
    <property type="entry name" value="Concanavalin A-like lectins/glucanases"/>
    <property type="match status" value="1"/>
</dbReference>
<feature type="chain" id="PRO_5045592611" description="PKD domain-containing protein" evidence="2">
    <location>
        <begin position="31"/>
        <end position="1023"/>
    </location>
</feature>
<name>A0ABN1MUK3_9FLAO</name>
<feature type="signal peptide" evidence="2">
    <location>
        <begin position="1"/>
        <end position="30"/>
    </location>
</feature>
<dbReference type="InterPro" id="IPR035986">
    <property type="entry name" value="PKD_dom_sf"/>
</dbReference>
<dbReference type="NCBIfam" id="TIGR04183">
    <property type="entry name" value="Por_Secre_tail"/>
    <property type="match status" value="1"/>
</dbReference>